<dbReference type="AlphaFoldDB" id="A0A7D9D1G7"/>
<sequence length="332" mass="37730">MSRIFLNHTYRLFTLRQFPNVSDPNSLENQPSFVSSFCSTDSGTNKHLRKIKQKLANSIILNKIYTIPTIESSGSLIPSNSRLFSGGQSTNETPDFSDIIENLDLRVKINHLIYNGHKFRVGHLRFRFLDYIPVQVFIFVEFSPGFTVILTKSLPKMQDVVFDYIAETLNSVIGPLSLSDDFLRSTVDESVQKAVSEEDIGSGINWHNDLGDIELSFTGIKTKCSALNAIVLNIKFADVPKFIDEEGFVAGFCSYMQSETSIDFKKLELTRARNEWFLLTSDGRLRFSDRMSYHTQPSRHDDTRPTIWNIMFSLYTNAGKGTQLQENAETTT</sequence>
<dbReference type="Proteomes" id="UP000478008">
    <property type="component" value="Unassembled WGS sequence"/>
</dbReference>
<evidence type="ECO:0000313" key="1">
    <source>
        <dbReference type="EMBL" id="VUG18632.1"/>
    </source>
</evidence>
<evidence type="ECO:0000313" key="2">
    <source>
        <dbReference type="Proteomes" id="UP000478008"/>
    </source>
</evidence>
<accession>A0A7D9D1G7</accession>
<protein>
    <submittedName>
        <fullName evidence="1">DEBR0S3_16226g1_1</fullName>
    </submittedName>
</protein>
<dbReference type="EMBL" id="CABFWN010000003">
    <property type="protein sequence ID" value="VUG18632.1"/>
    <property type="molecule type" value="Genomic_DNA"/>
</dbReference>
<dbReference type="Pfam" id="PF13092">
    <property type="entry name" value="CENP-L"/>
    <property type="match status" value="1"/>
</dbReference>
<dbReference type="InterPro" id="IPR025204">
    <property type="entry name" value="CENP-L"/>
</dbReference>
<gene>
    <name evidence="1" type="ORF">DEBR0S3_16226G</name>
</gene>
<reference evidence="1 2" key="1">
    <citation type="submission" date="2019-07" db="EMBL/GenBank/DDBJ databases">
        <authorList>
            <person name="Friedrich A."/>
            <person name="Schacherer J."/>
        </authorList>
    </citation>
    <scope>NUCLEOTIDE SEQUENCE [LARGE SCALE GENOMIC DNA]</scope>
</reference>
<name>A0A7D9D1G7_DEKBR</name>
<proteinExistence type="predicted"/>
<keyword evidence="2" id="KW-1185">Reference proteome</keyword>
<organism evidence="1 2">
    <name type="scientific">Dekkera bruxellensis</name>
    <name type="common">Brettanomyces custersii</name>
    <dbReference type="NCBI Taxonomy" id="5007"/>
    <lineage>
        <taxon>Eukaryota</taxon>
        <taxon>Fungi</taxon>
        <taxon>Dikarya</taxon>
        <taxon>Ascomycota</taxon>
        <taxon>Saccharomycotina</taxon>
        <taxon>Pichiomycetes</taxon>
        <taxon>Pichiales</taxon>
        <taxon>Pichiaceae</taxon>
        <taxon>Brettanomyces</taxon>
    </lineage>
</organism>